<accession>A0ACB8WB73</accession>
<dbReference type="EMBL" id="CM041542">
    <property type="protein sequence ID" value="KAI3365029.1"/>
    <property type="molecule type" value="Genomic_DNA"/>
</dbReference>
<comment type="caution">
    <text evidence="1">The sequence shown here is derived from an EMBL/GenBank/DDBJ whole genome shotgun (WGS) entry which is preliminary data.</text>
</comment>
<gene>
    <name evidence="1" type="ORF">L3Q82_010080</name>
</gene>
<organism evidence="1 2">
    <name type="scientific">Scortum barcoo</name>
    <name type="common">barcoo grunter</name>
    <dbReference type="NCBI Taxonomy" id="214431"/>
    <lineage>
        <taxon>Eukaryota</taxon>
        <taxon>Metazoa</taxon>
        <taxon>Chordata</taxon>
        <taxon>Craniata</taxon>
        <taxon>Vertebrata</taxon>
        <taxon>Euteleostomi</taxon>
        <taxon>Actinopterygii</taxon>
        <taxon>Neopterygii</taxon>
        <taxon>Teleostei</taxon>
        <taxon>Neoteleostei</taxon>
        <taxon>Acanthomorphata</taxon>
        <taxon>Eupercaria</taxon>
        <taxon>Centrarchiformes</taxon>
        <taxon>Terapontoidei</taxon>
        <taxon>Terapontidae</taxon>
        <taxon>Scortum</taxon>
    </lineage>
</organism>
<evidence type="ECO:0000313" key="1">
    <source>
        <dbReference type="EMBL" id="KAI3365029.1"/>
    </source>
</evidence>
<protein>
    <submittedName>
        <fullName evidence="1">Uncharacterized protein</fullName>
    </submittedName>
</protein>
<dbReference type="Proteomes" id="UP000831701">
    <property type="component" value="Chromosome 12"/>
</dbReference>
<keyword evidence="2" id="KW-1185">Reference proteome</keyword>
<evidence type="ECO:0000313" key="2">
    <source>
        <dbReference type="Proteomes" id="UP000831701"/>
    </source>
</evidence>
<name>A0ACB8WB73_9TELE</name>
<proteinExistence type="predicted"/>
<sequence length="155" mass="17238">MYLILGNKKVQQYGCLHISISRCDGTSLCVSSKAFLLYLVMTPVRFTRLVLIQRKKKHFASVTVGVLTVVNEDAEQQGLNAVHLQPISTAIILEGKRGDFFDIFSCPKLEHVPRVRDSILSETAVYLFICDDWIGTVLTGQLAPPLQAQAPPPLR</sequence>
<reference evidence="1" key="1">
    <citation type="submission" date="2022-04" db="EMBL/GenBank/DDBJ databases">
        <title>Jade perch genome.</title>
        <authorList>
            <person name="Chao B."/>
        </authorList>
    </citation>
    <scope>NUCLEOTIDE SEQUENCE</scope>
    <source>
        <strain evidence="1">CB-2022</strain>
    </source>
</reference>